<feature type="region of interest" description="Disordered" evidence="5">
    <location>
        <begin position="304"/>
        <end position="325"/>
    </location>
</feature>
<dbReference type="OrthoDB" id="9805832at2"/>
<dbReference type="InterPro" id="IPR050330">
    <property type="entry name" value="Bact_OuterMem_StrucFunc"/>
</dbReference>
<comment type="subcellular location">
    <subcellularLocation>
        <location evidence="1">Cell outer membrane</location>
    </subcellularLocation>
</comment>
<feature type="domain" description="OmpA-like" evidence="6">
    <location>
        <begin position="216"/>
        <end position="325"/>
    </location>
</feature>
<dbReference type="PANTHER" id="PTHR30329:SF21">
    <property type="entry name" value="LIPOPROTEIN YIAD-RELATED"/>
    <property type="match status" value="1"/>
</dbReference>
<dbReference type="EMBL" id="FOLD01000039">
    <property type="protein sequence ID" value="SFD82013.1"/>
    <property type="molecule type" value="Genomic_DNA"/>
</dbReference>
<dbReference type="Gene3D" id="3.30.1330.60">
    <property type="entry name" value="OmpA-like domain"/>
    <property type="match status" value="1"/>
</dbReference>
<evidence type="ECO:0000256" key="5">
    <source>
        <dbReference type="SAM" id="MobiDB-lite"/>
    </source>
</evidence>
<dbReference type="AlphaFoldDB" id="A0A1I1VLT8"/>
<dbReference type="InterPro" id="IPR027405">
    <property type="entry name" value="YidB-like"/>
</dbReference>
<feature type="compositionally biased region" description="Polar residues" evidence="5">
    <location>
        <begin position="307"/>
        <end position="316"/>
    </location>
</feature>
<evidence type="ECO:0000256" key="4">
    <source>
        <dbReference type="PROSITE-ProRule" id="PRU00473"/>
    </source>
</evidence>
<name>A0A1I1VLT8_9BURK</name>
<dbReference type="RefSeq" id="WP_143084680.1">
    <property type="nucleotide sequence ID" value="NZ_FOLD01000039.1"/>
</dbReference>
<sequence>MFEELSTTLGQKFGLGMNARPFLQMLLARISDPRHGGFAGFVQRLRDGGVAVDTWAATPGAEAALSPSDIERAVGDHELVPDMASRFGIERSKVIGALGFAIPAIVARLARGGVAPATLPPEAESFIGNRGAWAAAPTMASQAGAVQAPARNWLPWIAAAVVLLLLLGYCSTQRRSEPVPAAPAPVITESVPAPGAPAAPVPDLVVTEPEGAAIVAGMADGIPVLKVYFDVGKTLVSSEFKEKSADLVAYLNTNPNAKAIISGFNDPTGDAAANAKLAKGRAEAVQEQLVAAGIAKDRTLLEKPADTTGTAPTNAASRRVDVMLR</sequence>
<keyword evidence="8" id="KW-1185">Reference proteome</keyword>
<dbReference type="InterPro" id="IPR006664">
    <property type="entry name" value="OMP_bac"/>
</dbReference>
<keyword evidence="2 4" id="KW-0472">Membrane</keyword>
<dbReference type="GO" id="GO:0009279">
    <property type="term" value="C:cell outer membrane"/>
    <property type="evidence" value="ECO:0007669"/>
    <property type="project" value="UniProtKB-SubCell"/>
</dbReference>
<evidence type="ECO:0000256" key="3">
    <source>
        <dbReference type="ARBA" id="ARBA00023237"/>
    </source>
</evidence>
<accession>A0A1I1VLT8</accession>
<dbReference type="Gene3D" id="1.10.10.690">
    <property type="entry name" value="YidB-like"/>
    <property type="match status" value="1"/>
</dbReference>
<dbReference type="SUPFAM" id="SSF103088">
    <property type="entry name" value="OmpA-like"/>
    <property type="match status" value="1"/>
</dbReference>
<proteinExistence type="predicted"/>
<protein>
    <submittedName>
        <fullName evidence="7">Outer membrane protein OmpA</fullName>
    </submittedName>
</protein>
<keyword evidence="3" id="KW-0998">Cell outer membrane</keyword>
<dbReference type="STRING" id="1164594.SAMN05216204_13935"/>
<dbReference type="PROSITE" id="PS51123">
    <property type="entry name" value="OMPA_2"/>
    <property type="match status" value="1"/>
</dbReference>
<dbReference type="PRINTS" id="PR01021">
    <property type="entry name" value="OMPADOMAIN"/>
</dbReference>
<dbReference type="InterPro" id="IPR006665">
    <property type="entry name" value="OmpA-like"/>
</dbReference>
<dbReference type="PANTHER" id="PTHR30329">
    <property type="entry name" value="STATOR ELEMENT OF FLAGELLAR MOTOR COMPLEX"/>
    <property type="match status" value="1"/>
</dbReference>
<evidence type="ECO:0000313" key="8">
    <source>
        <dbReference type="Proteomes" id="UP000198639"/>
    </source>
</evidence>
<dbReference type="Pfam" id="PF00691">
    <property type="entry name" value="OmpA"/>
    <property type="match status" value="1"/>
</dbReference>
<evidence type="ECO:0000256" key="1">
    <source>
        <dbReference type="ARBA" id="ARBA00004442"/>
    </source>
</evidence>
<evidence type="ECO:0000313" key="7">
    <source>
        <dbReference type="EMBL" id="SFD82013.1"/>
    </source>
</evidence>
<dbReference type="InterPro" id="IPR045372">
    <property type="entry name" value="YidB"/>
</dbReference>
<dbReference type="SUPFAM" id="SSF140804">
    <property type="entry name" value="YidB-like"/>
    <property type="match status" value="1"/>
</dbReference>
<dbReference type="InterPro" id="IPR036737">
    <property type="entry name" value="OmpA-like_sf"/>
</dbReference>
<evidence type="ECO:0000256" key="2">
    <source>
        <dbReference type="ARBA" id="ARBA00023136"/>
    </source>
</evidence>
<dbReference type="Proteomes" id="UP000198639">
    <property type="component" value="Unassembled WGS sequence"/>
</dbReference>
<organism evidence="7 8">
    <name type="scientific">Massilia yuzhufengensis</name>
    <dbReference type="NCBI Taxonomy" id="1164594"/>
    <lineage>
        <taxon>Bacteria</taxon>
        <taxon>Pseudomonadati</taxon>
        <taxon>Pseudomonadota</taxon>
        <taxon>Betaproteobacteria</taxon>
        <taxon>Burkholderiales</taxon>
        <taxon>Oxalobacteraceae</taxon>
        <taxon>Telluria group</taxon>
        <taxon>Massilia</taxon>
    </lineage>
</organism>
<gene>
    <name evidence="7" type="ORF">SAMN05216204_13935</name>
</gene>
<evidence type="ECO:0000259" key="6">
    <source>
        <dbReference type="PROSITE" id="PS51123"/>
    </source>
</evidence>
<reference evidence="8" key="1">
    <citation type="submission" date="2016-10" db="EMBL/GenBank/DDBJ databases">
        <authorList>
            <person name="Varghese N."/>
            <person name="Submissions S."/>
        </authorList>
    </citation>
    <scope>NUCLEOTIDE SEQUENCE [LARGE SCALE GENOMIC DNA]</scope>
    <source>
        <strain evidence="8">CGMCC 1.12041</strain>
    </source>
</reference>
<dbReference type="Pfam" id="PF20159">
    <property type="entry name" value="YidB"/>
    <property type="match status" value="1"/>
</dbReference>